<evidence type="ECO:0000256" key="9">
    <source>
        <dbReference type="ARBA" id="ARBA00023251"/>
    </source>
</evidence>
<dbReference type="InterPro" id="IPR002528">
    <property type="entry name" value="MATE_fam"/>
</dbReference>
<keyword evidence="9" id="KW-0046">Antibiotic resistance</keyword>
<dbReference type="PANTHER" id="PTHR43823">
    <property type="entry name" value="SPORULATION PROTEIN YKVU"/>
    <property type="match status" value="1"/>
</dbReference>
<gene>
    <name evidence="11" type="ORF">N495_05725</name>
</gene>
<evidence type="ECO:0000313" key="12">
    <source>
        <dbReference type="Proteomes" id="UP000032250"/>
    </source>
</evidence>
<feature type="transmembrane region" description="Helical" evidence="10">
    <location>
        <begin position="320"/>
        <end position="344"/>
    </location>
</feature>
<dbReference type="Proteomes" id="UP000032250">
    <property type="component" value="Unassembled WGS sequence"/>
</dbReference>
<keyword evidence="6 10" id="KW-0812">Transmembrane</keyword>
<feature type="transmembrane region" description="Helical" evidence="10">
    <location>
        <begin position="356"/>
        <end position="377"/>
    </location>
</feature>
<dbReference type="HOGENOM" id="CLU_012893_0_0_9"/>
<feature type="transmembrane region" description="Helical" evidence="10">
    <location>
        <begin position="138"/>
        <end position="155"/>
    </location>
</feature>
<dbReference type="NCBIfam" id="TIGR00797">
    <property type="entry name" value="matE"/>
    <property type="match status" value="1"/>
</dbReference>
<comment type="similarity">
    <text evidence="2">Belongs to the multi antimicrobial extrusion (MATE) (TC 2.A.66.1) family. MepA subfamily.</text>
</comment>
<dbReference type="PANTHER" id="PTHR43823:SF3">
    <property type="entry name" value="MULTIDRUG EXPORT PROTEIN MEPA"/>
    <property type="match status" value="1"/>
</dbReference>
<dbReference type="InterPro" id="IPR045070">
    <property type="entry name" value="MATE_MepA-like"/>
</dbReference>
<feature type="transmembrane region" description="Helical" evidence="10">
    <location>
        <begin position="48"/>
        <end position="74"/>
    </location>
</feature>
<dbReference type="CDD" id="cd13143">
    <property type="entry name" value="MATE_MepA_like"/>
    <property type="match status" value="1"/>
</dbReference>
<evidence type="ECO:0000256" key="6">
    <source>
        <dbReference type="ARBA" id="ARBA00022692"/>
    </source>
</evidence>
<keyword evidence="5" id="KW-1003">Cell membrane</keyword>
<dbReference type="GO" id="GO:0005886">
    <property type="term" value="C:plasma membrane"/>
    <property type="evidence" value="ECO:0007669"/>
    <property type="project" value="UniProtKB-SubCell"/>
</dbReference>
<feature type="transmembrane region" description="Helical" evidence="10">
    <location>
        <begin position="95"/>
        <end position="118"/>
    </location>
</feature>
<accession>A0A0D1BWE4</accession>
<dbReference type="GO" id="GO:0015297">
    <property type="term" value="F:antiporter activity"/>
    <property type="evidence" value="ECO:0007669"/>
    <property type="project" value="InterPro"/>
</dbReference>
<feature type="transmembrane region" description="Helical" evidence="10">
    <location>
        <begin position="167"/>
        <end position="190"/>
    </location>
</feature>
<feature type="transmembrane region" description="Helical" evidence="10">
    <location>
        <begin position="236"/>
        <end position="260"/>
    </location>
</feature>
<feature type="transmembrane region" description="Helical" evidence="10">
    <location>
        <begin position="15"/>
        <end position="36"/>
    </location>
</feature>
<dbReference type="InterPro" id="IPR051327">
    <property type="entry name" value="MATE_MepA_subfamily"/>
</dbReference>
<evidence type="ECO:0000256" key="5">
    <source>
        <dbReference type="ARBA" id="ARBA00022475"/>
    </source>
</evidence>
<evidence type="ECO:0000256" key="1">
    <source>
        <dbReference type="ARBA" id="ARBA00004651"/>
    </source>
</evidence>
<sequence>MDRQKQLGEESVKKLLLKFSAPAIMGMIVNALYNIIDRMYIGHIKDVGSLAITGVGLTLPIMTVLMAFSMLIGIGSASIISIRLGQQRKDDAEKILGNAFTLLCIIMISITIIGLIFIDPLLNIFGASTKTFYYAKEYVVIILIGSITNALGFGLNNSIRAEGNPKMAMVTMLLGAVLNLILDPIFIFGFNMGIKGAAIATVISQTANTIWVLRYFTGKKSTLKLKKENFKVEKTIFLEIISIGMAPFALQLAASIITVISNNALKNTGGDLAIGAMTVVNSVSLMVLMPIFGINQGAQPIIGYNYGAEQYKRVKDTLKIAIFSATIVVTVGFLLVQIFPQYIIKIFNNDAKLMEIGISGLRIVLCMLPVIGFQIVSSNYFQAIGKAKISVFLSLLRQVIILIPLLLILPKHFGLTGVWMCAPISDGISSVVTAIFIYREMSNLGREKSYKIKCSYK</sequence>
<evidence type="ECO:0000256" key="8">
    <source>
        <dbReference type="ARBA" id="ARBA00023136"/>
    </source>
</evidence>
<dbReference type="InterPro" id="IPR048279">
    <property type="entry name" value="MdtK-like"/>
</dbReference>
<protein>
    <recommendedName>
        <fullName evidence="3">Multidrug export protein MepA</fullName>
    </recommendedName>
</protein>
<reference evidence="11 12" key="1">
    <citation type="submission" date="2014-06" db="EMBL/GenBank/DDBJ databases">
        <title>Genome characterization of distinct group I Clostridium botulinum lineages.</title>
        <authorList>
            <person name="Giordani F."/>
            <person name="Anselmo A."/>
            <person name="Fillo S."/>
            <person name="Palozzi A.M."/>
            <person name="Fortunato A."/>
            <person name="Gentile B."/>
            <person name="Ciammaruconi A."/>
            <person name="Anniballi F."/>
            <person name="De Medici D."/>
            <person name="Lista F."/>
        </authorList>
    </citation>
    <scope>NUCLEOTIDE SEQUENCE [LARGE SCALE GENOMIC DNA]</scope>
    <source>
        <strain evidence="11 12">B2 450</strain>
    </source>
</reference>
<feature type="transmembrane region" description="Helical" evidence="10">
    <location>
        <begin position="415"/>
        <end position="438"/>
    </location>
</feature>
<dbReference type="PIRSF" id="PIRSF006603">
    <property type="entry name" value="DinF"/>
    <property type="match status" value="1"/>
</dbReference>
<keyword evidence="7 10" id="KW-1133">Transmembrane helix</keyword>
<dbReference type="PATRIC" id="fig|1379739.3.peg.1473"/>
<feature type="transmembrane region" description="Helical" evidence="10">
    <location>
        <begin position="272"/>
        <end position="292"/>
    </location>
</feature>
<evidence type="ECO:0000256" key="2">
    <source>
        <dbReference type="ARBA" id="ARBA00008417"/>
    </source>
</evidence>
<evidence type="ECO:0000256" key="7">
    <source>
        <dbReference type="ARBA" id="ARBA00022989"/>
    </source>
</evidence>
<keyword evidence="8 10" id="KW-0472">Membrane</keyword>
<evidence type="ECO:0000256" key="3">
    <source>
        <dbReference type="ARBA" id="ARBA00022106"/>
    </source>
</evidence>
<dbReference type="GO" id="GO:0046677">
    <property type="term" value="P:response to antibiotic"/>
    <property type="evidence" value="ECO:0007669"/>
    <property type="project" value="UniProtKB-KW"/>
</dbReference>
<feature type="transmembrane region" description="Helical" evidence="10">
    <location>
        <begin position="196"/>
        <end position="216"/>
    </location>
</feature>
<dbReference type="Pfam" id="PF01554">
    <property type="entry name" value="MatE"/>
    <property type="match status" value="2"/>
</dbReference>
<dbReference type="OrthoDB" id="9811110at2"/>
<organism evidence="11 12">
    <name type="scientific">Clostridium botulinum B2 450</name>
    <dbReference type="NCBI Taxonomy" id="1379739"/>
    <lineage>
        <taxon>Bacteria</taxon>
        <taxon>Bacillati</taxon>
        <taxon>Bacillota</taxon>
        <taxon>Clostridia</taxon>
        <taxon>Eubacteriales</taxon>
        <taxon>Clostridiaceae</taxon>
        <taxon>Clostridium</taxon>
    </lineage>
</organism>
<dbReference type="GO" id="GO:0042910">
    <property type="term" value="F:xenobiotic transmembrane transporter activity"/>
    <property type="evidence" value="ECO:0007669"/>
    <property type="project" value="InterPro"/>
</dbReference>
<dbReference type="EMBL" id="JXSU01000007">
    <property type="protein sequence ID" value="KIS23101.1"/>
    <property type="molecule type" value="Genomic_DNA"/>
</dbReference>
<name>A0A0D1BWE4_CLOBO</name>
<comment type="subcellular location">
    <subcellularLocation>
        <location evidence="1">Cell membrane</location>
        <topology evidence="1">Multi-pass membrane protein</topology>
    </subcellularLocation>
</comment>
<proteinExistence type="inferred from homology"/>
<evidence type="ECO:0000256" key="10">
    <source>
        <dbReference type="SAM" id="Phobius"/>
    </source>
</evidence>
<evidence type="ECO:0000256" key="4">
    <source>
        <dbReference type="ARBA" id="ARBA00022448"/>
    </source>
</evidence>
<feature type="transmembrane region" description="Helical" evidence="10">
    <location>
        <begin position="389"/>
        <end position="409"/>
    </location>
</feature>
<dbReference type="RefSeq" id="WP_003487276.1">
    <property type="nucleotide sequence ID" value="NZ_JXSU01000007.1"/>
</dbReference>
<comment type="caution">
    <text evidence="11">The sequence shown here is derived from an EMBL/GenBank/DDBJ whole genome shotgun (WGS) entry which is preliminary data.</text>
</comment>
<evidence type="ECO:0000313" key="11">
    <source>
        <dbReference type="EMBL" id="KIS23101.1"/>
    </source>
</evidence>
<dbReference type="AlphaFoldDB" id="A0A0D1BWE4"/>
<keyword evidence="4" id="KW-0813">Transport</keyword>